<reference evidence="1 2" key="1">
    <citation type="journal article" date="2024" name="Ann. Entomol. Soc. Am.">
        <title>Genomic analyses of the southern and eastern yellowjacket wasps (Hymenoptera: Vespidae) reveal evolutionary signatures of social life.</title>
        <authorList>
            <person name="Catto M.A."/>
            <person name="Caine P.B."/>
            <person name="Orr S.E."/>
            <person name="Hunt B.G."/>
            <person name="Goodisman M.A.D."/>
        </authorList>
    </citation>
    <scope>NUCLEOTIDE SEQUENCE [LARGE SCALE GENOMIC DNA]</scope>
    <source>
        <strain evidence="1">233</strain>
        <tissue evidence="1">Head and thorax</tissue>
    </source>
</reference>
<dbReference type="EMBL" id="JAUDFV010000154">
    <property type="protein sequence ID" value="KAL2716338.1"/>
    <property type="molecule type" value="Genomic_DNA"/>
</dbReference>
<keyword evidence="2" id="KW-1185">Reference proteome</keyword>
<proteinExistence type="predicted"/>
<name>A0ABD2A6S8_VESSQ</name>
<evidence type="ECO:0000313" key="2">
    <source>
        <dbReference type="Proteomes" id="UP001607302"/>
    </source>
</evidence>
<protein>
    <submittedName>
        <fullName evidence="1">Uncharacterized protein</fullName>
    </submittedName>
</protein>
<evidence type="ECO:0000313" key="1">
    <source>
        <dbReference type="EMBL" id="KAL2716338.1"/>
    </source>
</evidence>
<comment type="caution">
    <text evidence="1">The sequence shown here is derived from an EMBL/GenBank/DDBJ whole genome shotgun (WGS) entry which is preliminary data.</text>
</comment>
<organism evidence="1 2">
    <name type="scientific">Vespula squamosa</name>
    <name type="common">Southern yellow jacket</name>
    <name type="synonym">Wasp</name>
    <dbReference type="NCBI Taxonomy" id="30214"/>
    <lineage>
        <taxon>Eukaryota</taxon>
        <taxon>Metazoa</taxon>
        <taxon>Ecdysozoa</taxon>
        <taxon>Arthropoda</taxon>
        <taxon>Hexapoda</taxon>
        <taxon>Insecta</taxon>
        <taxon>Pterygota</taxon>
        <taxon>Neoptera</taxon>
        <taxon>Endopterygota</taxon>
        <taxon>Hymenoptera</taxon>
        <taxon>Apocrita</taxon>
        <taxon>Aculeata</taxon>
        <taxon>Vespoidea</taxon>
        <taxon>Vespidae</taxon>
        <taxon>Vespinae</taxon>
        <taxon>Vespula</taxon>
    </lineage>
</organism>
<dbReference type="Proteomes" id="UP001607302">
    <property type="component" value="Unassembled WGS sequence"/>
</dbReference>
<gene>
    <name evidence="1" type="ORF">V1478_014014</name>
</gene>
<dbReference type="AlphaFoldDB" id="A0ABD2A6S8"/>
<sequence>MNKYQNSLLPYCRSIFHHLMQDALYNNNDLKLDHRGMNSSAVGWLVDEYSIYRRGSDLSSRVSVHHRGIRFLQGRLWNLSSPYAEKERLFFRTLFRYT</sequence>
<accession>A0ABD2A6S8</accession>